<dbReference type="Proteomes" id="UP001342314">
    <property type="component" value="Unassembled WGS sequence"/>
</dbReference>
<evidence type="ECO:0008006" key="6">
    <source>
        <dbReference type="Google" id="ProtNLM"/>
    </source>
</evidence>
<keyword evidence="3" id="KW-0560">Oxidoreductase</keyword>
<dbReference type="Pfam" id="PF00106">
    <property type="entry name" value="adh_short"/>
    <property type="match status" value="1"/>
</dbReference>
<dbReference type="Gene3D" id="3.40.50.720">
    <property type="entry name" value="NAD(P)-binding Rossmann-like Domain"/>
    <property type="match status" value="1"/>
</dbReference>
<dbReference type="GO" id="GO:0005737">
    <property type="term" value="C:cytoplasm"/>
    <property type="evidence" value="ECO:0007669"/>
    <property type="project" value="TreeGrafter"/>
</dbReference>
<evidence type="ECO:0000256" key="2">
    <source>
        <dbReference type="ARBA" id="ARBA00022857"/>
    </source>
</evidence>
<dbReference type="InterPro" id="IPR051468">
    <property type="entry name" value="Fungal_SecMetab_SDRs"/>
</dbReference>
<protein>
    <recommendedName>
        <fullName evidence="6">NAD(P)-binding protein</fullName>
    </recommendedName>
</protein>
<dbReference type="InterPro" id="IPR002347">
    <property type="entry name" value="SDR_fam"/>
</dbReference>
<dbReference type="PRINTS" id="PR00081">
    <property type="entry name" value="GDHRDH"/>
</dbReference>
<dbReference type="InterPro" id="IPR036291">
    <property type="entry name" value="NAD(P)-bd_dom_sf"/>
</dbReference>
<proteinExistence type="inferred from homology"/>
<comment type="caution">
    <text evidence="4">The sequence shown here is derived from an EMBL/GenBank/DDBJ whole genome shotgun (WGS) entry which is preliminary data.</text>
</comment>
<evidence type="ECO:0000313" key="4">
    <source>
        <dbReference type="EMBL" id="GJN94351.1"/>
    </source>
</evidence>
<evidence type="ECO:0000256" key="3">
    <source>
        <dbReference type="ARBA" id="ARBA00023002"/>
    </source>
</evidence>
<accession>A0AAV5GP33</accession>
<dbReference type="AlphaFoldDB" id="A0AAV5GP33"/>
<dbReference type="PANTHER" id="PTHR43544:SF7">
    <property type="entry name" value="NADB-LER2"/>
    <property type="match status" value="1"/>
</dbReference>
<dbReference type="EMBL" id="BQKY01000017">
    <property type="protein sequence ID" value="GJN94351.1"/>
    <property type="molecule type" value="Genomic_DNA"/>
</dbReference>
<evidence type="ECO:0000256" key="1">
    <source>
        <dbReference type="ARBA" id="ARBA00006484"/>
    </source>
</evidence>
<dbReference type="PANTHER" id="PTHR43544">
    <property type="entry name" value="SHORT-CHAIN DEHYDROGENASE/REDUCTASE"/>
    <property type="match status" value="1"/>
</dbReference>
<dbReference type="GO" id="GO:0016491">
    <property type="term" value="F:oxidoreductase activity"/>
    <property type="evidence" value="ECO:0007669"/>
    <property type="project" value="UniProtKB-KW"/>
</dbReference>
<gene>
    <name evidence="4" type="ORF">Rhopal_007425-T1</name>
</gene>
<evidence type="ECO:0000313" key="5">
    <source>
        <dbReference type="Proteomes" id="UP001342314"/>
    </source>
</evidence>
<reference evidence="4 5" key="1">
    <citation type="submission" date="2021-12" db="EMBL/GenBank/DDBJ databases">
        <title>High titer production of polyol ester of fatty acids by Rhodotorula paludigena BS15 towards product separation-free biomass refinery.</title>
        <authorList>
            <person name="Mano J."/>
            <person name="Ono H."/>
            <person name="Tanaka T."/>
            <person name="Naito K."/>
            <person name="Sushida H."/>
            <person name="Ike M."/>
            <person name="Tokuyasu K."/>
            <person name="Kitaoka M."/>
        </authorList>
    </citation>
    <scope>NUCLEOTIDE SEQUENCE [LARGE SCALE GENOMIC DNA]</scope>
    <source>
        <strain evidence="4 5">BS15</strain>
    </source>
</reference>
<sequence length="245" mass="25854">MAAKTVYVVTGTNRGIGLGLVTELVKRKDALVFATARNPDKADALHALAKEHDNLEIVKLETTSEAESQAAAALVKEKAGRVDYLIANAGIANLIAPILDTPVQKLREHFEVNTVGTQLTFQAFAPLLFASPSPHFVVVSTTVGSIGMKLPLAMTAYGASKAALNFLTAQVAVEHGDQNNLAAYAISPGLVGTDLGNQAVAHFGMAEAPVKLEQSVAGVLGIVDKATRESTGGRFWDYTGDELQW</sequence>
<dbReference type="CDD" id="cd05325">
    <property type="entry name" value="carb_red_sniffer_like_SDR_c"/>
    <property type="match status" value="1"/>
</dbReference>
<keyword evidence="5" id="KW-1185">Reference proteome</keyword>
<organism evidence="4 5">
    <name type="scientific">Rhodotorula paludigena</name>
    <dbReference type="NCBI Taxonomy" id="86838"/>
    <lineage>
        <taxon>Eukaryota</taxon>
        <taxon>Fungi</taxon>
        <taxon>Dikarya</taxon>
        <taxon>Basidiomycota</taxon>
        <taxon>Pucciniomycotina</taxon>
        <taxon>Microbotryomycetes</taxon>
        <taxon>Sporidiobolales</taxon>
        <taxon>Sporidiobolaceae</taxon>
        <taxon>Rhodotorula</taxon>
    </lineage>
</organism>
<dbReference type="SUPFAM" id="SSF51735">
    <property type="entry name" value="NAD(P)-binding Rossmann-fold domains"/>
    <property type="match status" value="1"/>
</dbReference>
<name>A0AAV5GP33_9BASI</name>
<keyword evidence="2" id="KW-0521">NADP</keyword>
<comment type="similarity">
    <text evidence="1">Belongs to the short-chain dehydrogenases/reductases (SDR) family.</text>
</comment>